<organism evidence="9 10">
    <name type="scientific">Candidatus Gallionella acididurans</name>
    <dbReference type="NCBI Taxonomy" id="1796491"/>
    <lineage>
        <taxon>Bacteria</taxon>
        <taxon>Pseudomonadati</taxon>
        <taxon>Pseudomonadota</taxon>
        <taxon>Betaproteobacteria</taxon>
        <taxon>Nitrosomonadales</taxon>
        <taxon>Gallionellaceae</taxon>
        <taxon>Gallionella</taxon>
    </lineage>
</organism>
<dbReference type="SUPFAM" id="SSF56935">
    <property type="entry name" value="Porins"/>
    <property type="match status" value="1"/>
</dbReference>
<evidence type="ECO:0000256" key="5">
    <source>
        <dbReference type="ARBA" id="ARBA00022729"/>
    </source>
</evidence>
<evidence type="ECO:0000313" key="10">
    <source>
        <dbReference type="Proteomes" id="UP000070578"/>
    </source>
</evidence>
<dbReference type="Gene3D" id="2.40.160.60">
    <property type="entry name" value="Outer membrane protein transport protein (OMPP1/FadL/TodX)"/>
    <property type="match status" value="1"/>
</dbReference>
<comment type="caution">
    <text evidence="9">The sequence shown here is derived from an EMBL/GenBank/DDBJ whole genome shotgun (WGS) entry which is preliminary data.</text>
</comment>
<evidence type="ECO:0000256" key="1">
    <source>
        <dbReference type="ARBA" id="ARBA00004571"/>
    </source>
</evidence>
<dbReference type="GO" id="GO:0009279">
    <property type="term" value="C:cell outer membrane"/>
    <property type="evidence" value="ECO:0007669"/>
    <property type="project" value="UniProtKB-SubCell"/>
</dbReference>
<reference evidence="9 10" key="2">
    <citation type="submission" date="2016-03" db="EMBL/GenBank/DDBJ databases">
        <title>New uncultured bacterium of the family Gallionellaceae from acid mine drainage: description and reconstruction of genome based on metagenomic analysis of microbial community.</title>
        <authorList>
            <person name="Kadnikov V."/>
            <person name="Ivasenko D."/>
            <person name="Beletsky A."/>
            <person name="Mardanov A."/>
            <person name="Danilova E."/>
            <person name="Pimenov N."/>
            <person name="Karnachuk O."/>
            <person name="Ravin N."/>
        </authorList>
    </citation>
    <scope>NUCLEOTIDE SEQUENCE [LARGE SCALE GENOMIC DNA]</scope>
    <source>
        <strain evidence="9">ShG14-8</strain>
    </source>
</reference>
<dbReference type="AlphaFoldDB" id="A0A139BWH3"/>
<evidence type="ECO:0000256" key="4">
    <source>
        <dbReference type="ARBA" id="ARBA00022692"/>
    </source>
</evidence>
<protein>
    <submittedName>
        <fullName evidence="9">Membrane protein involved in aromatic hydrocarbon degradation</fullName>
    </submittedName>
</protein>
<feature type="chain" id="PRO_5007484048" evidence="8">
    <location>
        <begin position="26"/>
        <end position="400"/>
    </location>
</feature>
<dbReference type="PATRIC" id="fig|1796491.3.peg.883"/>
<keyword evidence="7" id="KW-0998">Cell outer membrane</keyword>
<keyword evidence="4" id="KW-0812">Transmembrane</keyword>
<reference evidence="9 10" key="1">
    <citation type="submission" date="2016-02" db="EMBL/GenBank/DDBJ databases">
        <authorList>
            <person name="Wen L."/>
            <person name="He K."/>
            <person name="Yang H."/>
        </authorList>
    </citation>
    <scope>NUCLEOTIDE SEQUENCE [LARGE SCALE GENOMIC DNA]</scope>
    <source>
        <strain evidence="9">ShG14-8</strain>
    </source>
</reference>
<dbReference type="EMBL" id="LSLI01000012">
    <property type="protein sequence ID" value="KXS33055.1"/>
    <property type="molecule type" value="Genomic_DNA"/>
</dbReference>
<evidence type="ECO:0000256" key="7">
    <source>
        <dbReference type="ARBA" id="ARBA00023237"/>
    </source>
</evidence>
<gene>
    <name evidence="9" type="ORF">AWT59_0811</name>
</gene>
<dbReference type="PANTHER" id="PTHR35093">
    <property type="entry name" value="OUTER MEMBRANE PROTEIN NMB0088-RELATED"/>
    <property type="match status" value="1"/>
</dbReference>
<evidence type="ECO:0000256" key="6">
    <source>
        <dbReference type="ARBA" id="ARBA00023136"/>
    </source>
</evidence>
<sequence length="400" mass="42204">MMFKQTMVSWSAAGAMLVMSGSAAASGFALIEQSASGLGNAFAGGAASAEDASTVFFNPAGMSRLSGKQIAIAVHGIKPSAKFTSSAGVPSGGDAGGLSVVPNGYFVMEMKPDLKFGLGLNSPFGLQTQYDPNWAGKQQAIKSKIETVNINPSLSYQVNDALSLGAGLDYQHISGELSQYSGGALGTAVIKGTDNAWGYNFGVLYNVDSSTRIGMAYRSAISYTLNGTVATSLPAANGSAMLDIKLPDTWSFSGFHQYNDKWDVMADVTLTGWSTFKQVKVSDGTGATISNTPENWRDTLRVSLGATHHYNKQWLARAGLAYDQSPVPDAFRTARIPDNNRTWLAFGGQYKPSAASAIDVGYAHLFISDSTINQPTPAPALVGTYSSSVDILSAQYTYSF</sequence>
<dbReference type="InterPro" id="IPR005017">
    <property type="entry name" value="OMPP1/FadL/TodX"/>
</dbReference>
<keyword evidence="5 8" id="KW-0732">Signal</keyword>
<comment type="subcellular location">
    <subcellularLocation>
        <location evidence="1">Cell outer membrane</location>
        <topology evidence="1">Multi-pass membrane protein</topology>
    </subcellularLocation>
</comment>
<dbReference type="GO" id="GO:0015483">
    <property type="term" value="F:long-chain fatty acid transporting porin activity"/>
    <property type="evidence" value="ECO:0007669"/>
    <property type="project" value="TreeGrafter"/>
</dbReference>
<evidence type="ECO:0000256" key="3">
    <source>
        <dbReference type="ARBA" id="ARBA00022452"/>
    </source>
</evidence>
<dbReference type="Pfam" id="PF03349">
    <property type="entry name" value="Toluene_X"/>
    <property type="match status" value="1"/>
</dbReference>
<keyword evidence="3" id="KW-1134">Transmembrane beta strand</keyword>
<comment type="similarity">
    <text evidence="2">Belongs to the OmpP1/FadL family.</text>
</comment>
<keyword evidence="6" id="KW-0472">Membrane</keyword>
<feature type="signal peptide" evidence="8">
    <location>
        <begin position="1"/>
        <end position="25"/>
    </location>
</feature>
<proteinExistence type="inferred from homology"/>
<name>A0A139BWH3_9PROT</name>
<dbReference type="PANTHER" id="PTHR35093:SF3">
    <property type="entry name" value="LONG-CHAIN FATTY ACID TRANSPORT PROTEIN"/>
    <property type="match status" value="1"/>
</dbReference>
<evidence type="ECO:0000313" key="9">
    <source>
        <dbReference type="EMBL" id="KXS33055.1"/>
    </source>
</evidence>
<evidence type="ECO:0000256" key="8">
    <source>
        <dbReference type="SAM" id="SignalP"/>
    </source>
</evidence>
<evidence type="ECO:0000256" key="2">
    <source>
        <dbReference type="ARBA" id="ARBA00008163"/>
    </source>
</evidence>
<accession>A0A139BWH3</accession>
<dbReference type="Proteomes" id="UP000070578">
    <property type="component" value="Unassembled WGS sequence"/>
</dbReference>